<dbReference type="InterPro" id="IPR051063">
    <property type="entry name" value="PDI"/>
</dbReference>
<dbReference type="PANTHER" id="PTHR45672">
    <property type="entry name" value="PROTEIN DISULFIDE-ISOMERASE C17H9.14C-RELATED"/>
    <property type="match status" value="1"/>
</dbReference>
<dbReference type="STRING" id="4829.A0A168T323"/>
<evidence type="ECO:0000259" key="4">
    <source>
        <dbReference type="PROSITE" id="PS51352"/>
    </source>
</evidence>
<dbReference type="OrthoDB" id="427280at2759"/>
<keyword evidence="6" id="KW-1185">Reference proteome</keyword>
<dbReference type="PROSITE" id="PS51352">
    <property type="entry name" value="THIOREDOXIN_2"/>
    <property type="match status" value="1"/>
</dbReference>
<gene>
    <name evidence="5" type="primary">ABSGL_15065.1 scaffold 15162</name>
</gene>
<reference evidence="5" key="1">
    <citation type="submission" date="2016-04" db="EMBL/GenBank/DDBJ databases">
        <authorList>
            <person name="Evans L.H."/>
            <person name="Alamgir A."/>
            <person name="Owens N."/>
            <person name="Weber N.D."/>
            <person name="Virtaneva K."/>
            <person name="Barbian K."/>
            <person name="Babar A."/>
            <person name="Rosenke K."/>
        </authorList>
    </citation>
    <scope>NUCLEOTIDE SEQUENCE [LARGE SCALE GENOMIC DNA]</scope>
    <source>
        <strain evidence="5">CBS 101.48</strain>
    </source>
</reference>
<evidence type="ECO:0000313" key="6">
    <source>
        <dbReference type="Proteomes" id="UP000078561"/>
    </source>
</evidence>
<dbReference type="InterPro" id="IPR013766">
    <property type="entry name" value="Thioredoxin_domain"/>
</dbReference>
<keyword evidence="2 3" id="KW-0732">Signal</keyword>
<dbReference type="PANTHER" id="PTHR45672:SF3">
    <property type="entry name" value="THIOREDOXIN DOMAIN-CONTAINING PROTEIN 5"/>
    <property type="match status" value="1"/>
</dbReference>
<proteinExistence type="inferred from homology"/>
<evidence type="ECO:0000256" key="1">
    <source>
        <dbReference type="ARBA" id="ARBA00006347"/>
    </source>
</evidence>
<sequence>MKSLFLCIGLLVSSAFASIQLTPDNFKLKTAQGNWFVLYSKEPSPAWTQLADEHKAWKQHGVYFGHFESSHDDTTIQVYRNGESITTFPGTDLASVKQHMVSDSWLRGSVVLTKDWLELIQTGGAPWLVKFYAPWCGHCKKLAPIWDLLASALEPSHVNLAEVNCETDKDLCSSQKVAGLPTLKL</sequence>
<dbReference type="InterPro" id="IPR036249">
    <property type="entry name" value="Thioredoxin-like_sf"/>
</dbReference>
<feature type="chain" id="PRO_5007900404" description="Thioredoxin domain-containing protein" evidence="3">
    <location>
        <begin position="18"/>
        <end position="185"/>
    </location>
</feature>
<dbReference type="InterPro" id="IPR017937">
    <property type="entry name" value="Thioredoxin_CS"/>
</dbReference>
<dbReference type="InParanoid" id="A0A168T323"/>
<comment type="similarity">
    <text evidence="1">Belongs to the protein disulfide isomerase family.</text>
</comment>
<dbReference type="PRINTS" id="PR00421">
    <property type="entry name" value="THIOREDOXIN"/>
</dbReference>
<feature type="signal peptide" evidence="3">
    <location>
        <begin position="1"/>
        <end position="17"/>
    </location>
</feature>
<dbReference type="Proteomes" id="UP000078561">
    <property type="component" value="Unassembled WGS sequence"/>
</dbReference>
<organism evidence="5">
    <name type="scientific">Absidia glauca</name>
    <name type="common">Pin mould</name>
    <dbReference type="NCBI Taxonomy" id="4829"/>
    <lineage>
        <taxon>Eukaryota</taxon>
        <taxon>Fungi</taxon>
        <taxon>Fungi incertae sedis</taxon>
        <taxon>Mucoromycota</taxon>
        <taxon>Mucoromycotina</taxon>
        <taxon>Mucoromycetes</taxon>
        <taxon>Mucorales</taxon>
        <taxon>Cunninghamellaceae</taxon>
        <taxon>Absidia</taxon>
    </lineage>
</organism>
<dbReference type="Gene3D" id="3.40.30.10">
    <property type="entry name" value="Glutaredoxin"/>
    <property type="match status" value="1"/>
</dbReference>
<dbReference type="EMBL" id="LT555008">
    <property type="protein sequence ID" value="SAM09389.1"/>
    <property type="molecule type" value="Genomic_DNA"/>
</dbReference>
<evidence type="ECO:0000256" key="3">
    <source>
        <dbReference type="SAM" id="SignalP"/>
    </source>
</evidence>
<feature type="domain" description="Thioredoxin" evidence="4">
    <location>
        <begin position="79"/>
        <end position="185"/>
    </location>
</feature>
<accession>A0A168T323</accession>
<dbReference type="AlphaFoldDB" id="A0A168T323"/>
<dbReference type="GO" id="GO:0005783">
    <property type="term" value="C:endoplasmic reticulum"/>
    <property type="evidence" value="ECO:0007669"/>
    <property type="project" value="TreeGrafter"/>
</dbReference>
<dbReference type="GO" id="GO:0006457">
    <property type="term" value="P:protein folding"/>
    <property type="evidence" value="ECO:0007669"/>
    <property type="project" value="TreeGrafter"/>
</dbReference>
<dbReference type="GO" id="GO:0003756">
    <property type="term" value="F:protein disulfide isomerase activity"/>
    <property type="evidence" value="ECO:0007669"/>
    <property type="project" value="TreeGrafter"/>
</dbReference>
<dbReference type="Pfam" id="PF00085">
    <property type="entry name" value="Thioredoxin"/>
    <property type="match status" value="1"/>
</dbReference>
<name>A0A168T323_ABSGL</name>
<protein>
    <recommendedName>
        <fullName evidence="4">Thioredoxin domain-containing protein</fullName>
    </recommendedName>
</protein>
<dbReference type="CDD" id="cd02961">
    <property type="entry name" value="PDI_a_family"/>
    <property type="match status" value="1"/>
</dbReference>
<evidence type="ECO:0000256" key="2">
    <source>
        <dbReference type="ARBA" id="ARBA00022729"/>
    </source>
</evidence>
<evidence type="ECO:0000313" key="5">
    <source>
        <dbReference type="EMBL" id="SAM09389.1"/>
    </source>
</evidence>
<dbReference type="SUPFAM" id="SSF52833">
    <property type="entry name" value="Thioredoxin-like"/>
    <property type="match status" value="1"/>
</dbReference>
<dbReference type="PROSITE" id="PS00194">
    <property type="entry name" value="THIOREDOXIN_1"/>
    <property type="match status" value="1"/>
</dbReference>